<proteinExistence type="predicted"/>
<protein>
    <submittedName>
        <fullName evidence="1">Uncharacterized protein</fullName>
    </submittedName>
</protein>
<name>A0ACB9KIY6_BAUVA</name>
<sequence length="209" mass="23124">MKIDFLAFAFLVALSTQPLLGAADASPEQVVDTFGKKLRAGSNYYIVPVSAIGGGPYPEHGILGGLALTSIGQMCPLDVVAVKKYQGLPLTFTPIDPKKGVVRVSSDLNIQFSTKTKCPQSTVWQLDHFDAKTGQWFVTTGGVLGNPGWQTLRNWFKIEKYKVDYKLRYCPTVSTYRHLCKDVGLYVDEYGNNRLALSDIPIKVRFQKA</sequence>
<dbReference type="EMBL" id="CM039439">
    <property type="protein sequence ID" value="KAI4297116.1"/>
    <property type="molecule type" value="Genomic_DNA"/>
</dbReference>
<comment type="caution">
    <text evidence="1">The sequence shown here is derived from an EMBL/GenBank/DDBJ whole genome shotgun (WGS) entry which is preliminary data.</text>
</comment>
<keyword evidence="2" id="KW-1185">Reference proteome</keyword>
<evidence type="ECO:0000313" key="2">
    <source>
        <dbReference type="Proteomes" id="UP000828941"/>
    </source>
</evidence>
<evidence type="ECO:0000313" key="1">
    <source>
        <dbReference type="EMBL" id="KAI4297116.1"/>
    </source>
</evidence>
<dbReference type="Proteomes" id="UP000828941">
    <property type="component" value="Chromosome 14"/>
</dbReference>
<gene>
    <name evidence="1" type="ORF">L6164_037020</name>
</gene>
<reference evidence="1 2" key="1">
    <citation type="journal article" date="2022" name="DNA Res.">
        <title>Chromosomal-level genome assembly of the orchid tree Bauhinia variegata (Leguminosae; Cercidoideae) supports the allotetraploid origin hypothesis of Bauhinia.</title>
        <authorList>
            <person name="Zhong Y."/>
            <person name="Chen Y."/>
            <person name="Zheng D."/>
            <person name="Pang J."/>
            <person name="Liu Y."/>
            <person name="Luo S."/>
            <person name="Meng S."/>
            <person name="Qian L."/>
            <person name="Wei D."/>
            <person name="Dai S."/>
            <person name="Zhou R."/>
        </authorList>
    </citation>
    <scope>NUCLEOTIDE SEQUENCE [LARGE SCALE GENOMIC DNA]</scope>
    <source>
        <strain evidence="1">BV-YZ2020</strain>
    </source>
</reference>
<accession>A0ACB9KIY6</accession>
<organism evidence="1 2">
    <name type="scientific">Bauhinia variegata</name>
    <name type="common">Purple orchid tree</name>
    <name type="synonym">Phanera variegata</name>
    <dbReference type="NCBI Taxonomy" id="167791"/>
    <lineage>
        <taxon>Eukaryota</taxon>
        <taxon>Viridiplantae</taxon>
        <taxon>Streptophyta</taxon>
        <taxon>Embryophyta</taxon>
        <taxon>Tracheophyta</taxon>
        <taxon>Spermatophyta</taxon>
        <taxon>Magnoliopsida</taxon>
        <taxon>eudicotyledons</taxon>
        <taxon>Gunneridae</taxon>
        <taxon>Pentapetalae</taxon>
        <taxon>rosids</taxon>
        <taxon>fabids</taxon>
        <taxon>Fabales</taxon>
        <taxon>Fabaceae</taxon>
        <taxon>Cercidoideae</taxon>
        <taxon>Cercideae</taxon>
        <taxon>Bauhiniinae</taxon>
        <taxon>Bauhinia</taxon>
    </lineage>
</organism>